<evidence type="ECO:0000256" key="2">
    <source>
        <dbReference type="SAM" id="Coils"/>
    </source>
</evidence>
<dbReference type="PANTHER" id="PTHR28268:SF1">
    <property type="entry name" value="MICOS SUBUNIT MIC26"/>
    <property type="match status" value="1"/>
</dbReference>
<keyword evidence="1" id="KW-0999">Mitochondrion inner membrane</keyword>
<sequence>MFRPRLPRRTAWAVFAAVPLVHQAGDKLPIYPRPDPEIVLQENPSELERQIGIARRAVTHTYLEGHAKVQEVVSRWIGVEQAVEHRVKSIVAADEPLTPGILYVGVATLTGSIIARNRFIGTRLLLPPTLFLLSLNHFLPKTSHNLSAYFSSLEQTYFPALAEKHAIANAHASMTWERAKEATKDGRETLSGGVVALVGKLQDATGLKLRESLGLGQKAVENAQLVVEREVVEAKEAVERKAEEVKAAAEKKWEDAKEEAKKLV</sequence>
<gene>
    <name evidence="3" type="ORF">BXZ70DRAFT_1012428</name>
</gene>
<comment type="function">
    <text evidence="1">Component of the MICOS complex, a large protein complex of the mitochondrial inner membrane that plays crucial roles in the maintenance of crista junctions, inner membrane architecture, and formation of contact sites to the outer membrane.</text>
</comment>
<reference evidence="3" key="1">
    <citation type="journal article" date="2021" name="New Phytol.">
        <title>Evolutionary innovations through gain and loss of genes in the ectomycorrhizal Boletales.</title>
        <authorList>
            <person name="Wu G."/>
            <person name="Miyauchi S."/>
            <person name="Morin E."/>
            <person name="Kuo A."/>
            <person name="Drula E."/>
            <person name="Varga T."/>
            <person name="Kohler A."/>
            <person name="Feng B."/>
            <person name="Cao Y."/>
            <person name="Lipzen A."/>
            <person name="Daum C."/>
            <person name="Hundley H."/>
            <person name="Pangilinan J."/>
            <person name="Johnson J."/>
            <person name="Barry K."/>
            <person name="LaButti K."/>
            <person name="Ng V."/>
            <person name="Ahrendt S."/>
            <person name="Min B."/>
            <person name="Choi I.G."/>
            <person name="Park H."/>
            <person name="Plett J.M."/>
            <person name="Magnuson J."/>
            <person name="Spatafora J.W."/>
            <person name="Nagy L.G."/>
            <person name="Henrissat B."/>
            <person name="Grigoriev I.V."/>
            <person name="Yang Z.L."/>
            <person name="Xu J."/>
            <person name="Martin F.M."/>
        </authorList>
    </citation>
    <scope>NUCLEOTIDE SEQUENCE</scope>
    <source>
        <strain evidence="3">KKN 215</strain>
    </source>
</reference>
<keyword evidence="2" id="KW-0175">Coiled coil</keyword>
<evidence type="ECO:0000256" key="1">
    <source>
        <dbReference type="RuleBase" id="RU363021"/>
    </source>
</evidence>
<comment type="subcellular location">
    <subcellularLocation>
        <location evidence="1">Mitochondrion inner membrane</location>
    </subcellularLocation>
</comment>
<evidence type="ECO:0000313" key="4">
    <source>
        <dbReference type="Proteomes" id="UP000813824"/>
    </source>
</evidence>
<comment type="subunit">
    <text evidence="1">Component of the mitochondrial contact site and cristae organizing system (MICOS) complex.</text>
</comment>
<protein>
    <recommendedName>
        <fullName evidence="1">MICOS complex subunit</fullName>
    </recommendedName>
</protein>
<dbReference type="InterPro" id="IPR033181">
    <property type="entry name" value="Mic26_fungi"/>
</dbReference>
<dbReference type="GO" id="GO:0042407">
    <property type="term" value="P:cristae formation"/>
    <property type="evidence" value="ECO:0007669"/>
    <property type="project" value="InterPro"/>
</dbReference>
<dbReference type="GO" id="GO:0044284">
    <property type="term" value="C:mitochondrial crista junction"/>
    <property type="evidence" value="ECO:0007669"/>
    <property type="project" value="TreeGrafter"/>
</dbReference>
<dbReference type="Proteomes" id="UP000813824">
    <property type="component" value="Unassembled WGS sequence"/>
</dbReference>
<dbReference type="GO" id="GO:0061617">
    <property type="term" value="C:MICOS complex"/>
    <property type="evidence" value="ECO:0007669"/>
    <property type="project" value="UniProtKB-UniRule"/>
</dbReference>
<organism evidence="3 4">
    <name type="scientific">Cristinia sonorae</name>
    <dbReference type="NCBI Taxonomy" id="1940300"/>
    <lineage>
        <taxon>Eukaryota</taxon>
        <taxon>Fungi</taxon>
        <taxon>Dikarya</taxon>
        <taxon>Basidiomycota</taxon>
        <taxon>Agaricomycotina</taxon>
        <taxon>Agaricomycetes</taxon>
        <taxon>Agaricomycetidae</taxon>
        <taxon>Agaricales</taxon>
        <taxon>Pleurotineae</taxon>
        <taxon>Stephanosporaceae</taxon>
        <taxon>Cristinia</taxon>
    </lineage>
</organism>
<dbReference type="PANTHER" id="PTHR28268">
    <property type="entry name" value="MICOS SUBUNIT MIC26"/>
    <property type="match status" value="1"/>
</dbReference>
<accession>A0A8K0XKF9</accession>
<keyword evidence="1" id="KW-0496">Mitochondrion</keyword>
<evidence type="ECO:0000313" key="3">
    <source>
        <dbReference type="EMBL" id="KAH8081340.1"/>
    </source>
</evidence>
<dbReference type="AlphaFoldDB" id="A0A8K0XKF9"/>
<dbReference type="InterPro" id="IPR019166">
    <property type="entry name" value="MIC26/MIC27"/>
</dbReference>
<dbReference type="Pfam" id="PF09769">
    <property type="entry name" value="ApoO"/>
    <property type="match status" value="1"/>
</dbReference>
<proteinExistence type="predicted"/>
<feature type="coiled-coil region" evidence="2">
    <location>
        <begin position="231"/>
        <end position="259"/>
    </location>
</feature>
<name>A0A8K0XKF9_9AGAR</name>
<keyword evidence="4" id="KW-1185">Reference proteome</keyword>
<keyword evidence="1" id="KW-0472">Membrane</keyword>
<dbReference type="OrthoDB" id="2399148at2759"/>
<comment type="caution">
    <text evidence="3">The sequence shown here is derived from an EMBL/GenBank/DDBJ whole genome shotgun (WGS) entry which is preliminary data.</text>
</comment>
<dbReference type="EMBL" id="JAEVFJ010000052">
    <property type="protein sequence ID" value="KAH8081340.1"/>
    <property type="molecule type" value="Genomic_DNA"/>
</dbReference>